<comment type="caution">
    <text evidence="2">The sequence shown here is derived from an EMBL/GenBank/DDBJ whole genome shotgun (WGS) entry which is preliminary data.</text>
</comment>
<sequence length="120" mass="13527">MLTGSPPLSTTLMKWNQERWALRTTELAIVNVYLRFFGRKLIRRKPELSSQKSQPRGVARQQLSPVTPILLKKRVSHLPITKQEAEQPSRLTDGLTKKSEKISDQTALTLPCAQGSSPSF</sequence>
<evidence type="ECO:0000313" key="3">
    <source>
        <dbReference type="Proteomes" id="UP000324748"/>
    </source>
</evidence>
<feature type="compositionally biased region" description="Polar residues" evidence="1">
    <location>
        <begin position="104"/>
        <end position="120"/>
    </location>
</feature>
<dbReference type="AlphaFoldDB" id="A0A5B0QNK0"/>
<organism evidence="2 3">
    <name type="scientific">Puccinia graminis f. sp. tritici</name>
    <dbReference type="NCBI Taxonomy" id="56615"/>
    <lineage>
        <taxon>Eukaryota</taxon>
        <taxon>Fungi</taxon>
        <taxon>Dikarya</taxon>
        <taxon>Basidiomycota</taxon>
        <taxon>Pucciniomycotina</taxon>
        <taxon>Pucciniomycetes</taxon>
        <taxon>Pucciniales</taxon>
        <taxon>Pucciniaceae</taxon>
        <taxon>Puccinia</taxon>
    </lineage>
</organism>
<proteinExistence type="predicted"/>
<keyword evidence="3" id="KW-1185">Reference proteome</keyword>
<gene>
    <name evidence="2" type="ORF">PGT21_023566</name>
</gene>
<accession>A0A5B0QNK0</accession>
<evidence type="ECO:0000313" key="2">
    <source>
        <dbReference type="EMBL" id="KAA1114791.1"/>
    </source>
</evidence>
<protein>
    <submittedName>
        <fullName evidence="2">Uncharacterized protein</fullName>
    </submittedName>
</protein>
<evidence type="ECO:0000256" key="1">
    <source>
        <dbReference type="SAM" id="MobiDB-lite"/>
    </source>
</evidence>
<reference evidence="2 3" key="1">
    <citation type="submission" date="2019-05" db="EMBL/GenBank/DDBJ databases">
        <title>Emergence of the Ug99 lineage of the wheat stem rust pathogen through somatic hybridization.</title>
        <authorList>
            <person name="Li F."/>
            <person name="Upadhyaya N.M."/>
            <person name="Sperschneider J."/>
            <person name="Matny O."/>
            <person name="Nguyen-Phuc H."/>
            <person name="Mago R."/>
            <person name="Raley C."/>
            <person name="Miller M.E."/>
            <person name="Silverstein K.A.T."/>
            <person name="Henningsen E."/>
            <person name="Hirsch C.D."/>
            <person name="Visser B."/>
            <person name="Pretorius Z.A."/>
            <person name="Steffenson B.J."/>
            <person name="Schwessinger B."/>
            <person name="Dodds P.N."/>
            <person name="Figueroa M."/>
        </authorList>
    </citation>
    <scope>NUCLEOTIDE SEQUENCE [LARGE SCALE GENOMIC DNA]</scope>
    <source>
        <strain evidence="2">21-0</strain>
    </source>
</reference>
<dbReference type="Proteomes" id="UP000324748">
    <property type="component" value="Unassembled WGS sequence"/>
</dbReference>
<feature type="region of interest" description="Disordered" evidence="1">
    <location>
        <begin position="80"/>
        <end position="120"/>
    </location>
</feature>
<name>A0A5B0QNK0_PUCGR</name>
<dbReference type="EMBL" id="VSWC01000014">
    <property type="protein sequence ID" value="KAA1114791.1"/>
    <property type="molecule type" value="Genomic_DNA"/>
</dbReference>